<evidence type="ECO:0000313" key="2">
    <source>
        <dbReference type="Proteomes" id="UP001642540"/>
    </source>
</evidence>
<dbReference type="Proteomes" id="UP001642540">
    <property type="component" value="Unassembled WGS sequence"/>
</dbReference>
<reference evidence="1 2" key="1">
    <citation type="submission" date="2024-08" db="EMBL/GenBank/DDBJ databases">
        <authorList>
            <person name="Cucini C."/>
            <person name="Frati F."/>
        </authorList>
    </citation>
    <scope>NUCLEOTIDE SEQUENCE [LARGE SCALE GENOMIC DNA]</scope>
</reference>
<accession>A0ABP1PLG8</accession>
<protein>
    <submittedName>
        <fullName evidence="1">Uncharacterized protein</fullName>
    </submittedName>
</protein>
<dbReference type="EMBL" id="CAXLJM020000002">
    <property type="protein sequence ID" value="CAL8068593.1"/>
    <property type="molecule type" value="Genomic_DNA"/>
</dbReference>
<comment type="caution">
    <text evidence="1">The sequence shown here is derived from an EMBL/GenBank/DDBJ whole genome shotgun (WGS) entry which is preliminary data.</text>
</comment>
<organism evidence="1 2">
    <name type="scientific">Orchesella dallaii</name>
    <dbReference type="NCBI Taxonomy" id="48710"/>
    <lineage>
        <taxon>Eukaryota</taxon>
        <taxon>Metazoa</taxon>
        <taxon>Ecdysozoa</taxon>
        <taxon>Arthropoda</taxon>
        <taxon>Hexapoda</taxon>
        <taxon>Collembola</taxon>
        <taxon>Entomobryomorpha</taxon>
        <taxon>Entomobryoidea</taxon>
        <taxon>Orchesellidae</taxon>
        <taxon>Orchesellinae</taxon>
        <taxon>Orchesella</taxon>
    </lineage>
</organism>
<gene>
    <name evidence="1" type="ORF">ODALV1_LOCUS371</name>
</gene>
<proteinExistence type="predicted"/>
<evidence type="ECO:0000313" key="1">
    <source>
        <dbReference type="EMBL" id="CAL8068593.1"/>
    </source>
</evidence>
<name>A0ABP1PLG8_9HEXA</name>
<keyword evidence="2" id="KW-1185">Reference proteome</keyword>
<sequence>MYRDIDERARTPTLAEEMYYWLRERYWDDPCAIKLGYLFKLNFHHIVARWCSDIAMKRDNIGMKLFVFVWRAKDTPKILNKTLIPLEEECSWNPPEDLIKGIYSKYLDTEMTDSDFFVKDITRASPGGEIKLRLFIRRLTWSRSDSIRLYICWFIT</sequence>